<feature type="compositionally biased region" description="Basic and acidic residues" evidence="1">
    <location>
        <begin position="145"/>
        <end position="163"/>
    </location>
</feature>
<sequence length="271" mass="31208">MALKCGRPIVTVEWVMVLVISLQAVITPCLTDQVIRNKSPHEINLQGSFNQSNTTSPGKEQMFACETLHGTAHFRSRRSTDRREEAAENPGDDSWEPQKMGRERPQKTGREDLMLEAEEIHHPGLESQGVRLTRYKTRRSAPQDGDSREDNNTKTTTLREGRPQVRSSQGPPRGRPSQGPPVRRQGRRQTDSSDHDSNKPLAERRKRMMTMMGSKVVKMNNSKGKAKFNKKVKYGDDPVKETQNAKYHYGYHDETSVLLWWFWRRRHCGVW</sequence>
<keyword evidence="2" id="KW-0732">Signal</keyword>
<gene>
    <name evidence="3" type="ORF">Pmani_038105</name>
</gene>
<dbReference type="EMBL" id="JAWZYT010006076">
    <property type="protein sequence ID" value="KAK4288898.1"/>
    <property type="molecule type" value="Genomic_DNA"/>
</dbReference>
<evidence type="ECO:0000313" key="4">
    <source>
        <dbReference type="Proteomes" id="UP001292094"/>
    </source>
</evidence>
<feature type="compositionally biased region" description="Basic and acidic residues" evidence="1">
    <location>
        <begin position="188"/>
        <end position="203"/>
    </location>
</feature>
<name>A0AAE1NFI0_9EUCA</name>
<feature type="chain" id="PRO_5042076507" evidence="2">
    <location>
        <begin position="25"/>
        <end position="271"/>
    </location>
</feature>
<dbReference type="Proteomes" id="UP001292094">
    <property type="component" value="Unassembled WGS sequence"/>
</dbReference>
<evidence type="ECO:0000256" key="2">
    <source>
        <dbReference type="SAM" id="SignalP"/>
    </source>
</evidence>
<accession>A0AAE1NFI0</accession>
<feature type="compositionally biased region" description="Basic and acidic residues" evidence="1">
    <location>
        <begin position="99"/>
        <end position="124"/>
    </location>
</feature>
<evidence type="ECO:0000313" key="3">
    <source>
        <dbReference type="EMBL" id="KAK4288898.1"/>
    </source>
</evidence>
<protein>
    <submittedName>
        <fullName evidence="3">Uncharacterized protein</fullName>
    </submittedName>
</protein>
<comment type="caution">
    <text evidence="3">The sequence shown here is derived from an EMBL/GenBank/DDBJ whole genome shotgun (WGS) entry which is preliminary data.</text>
</comment>
<organism evidence="3 4">
    <name type="scientific">Petrolisthes manimaculis</name>
    <dbReference type="NCBI Taxonomy" id="1843537"/>
    <lineage>
        <taxon>Eukaryota</taxon>
        <taxon>Metazoa</taxon>
        <taxon>Ecdysozoa</taxon>
        <taxon>Arthropoda</taxon>
        <taxon>Crustacea</taxon>
        <taxon>Multicrustacea</taxon>
        <taxon>Malacostraca</taxon>
        <taxon>Eumalacostraca</taxon>
        <taxon>Eucarida</taxon>
        <taxon>Decapoda</taxon>
        <taxon>Pleocyemata</taxon>
        <taxon>Anomura</taxon>
        <taxon>Galatheoidea</taxon>
        <taxon>Porcellanidae</taxon>
        <taxon>Petrolisthes</taxon>
    </lineage>
</organism>
<proteinExistence type="predicted"/>
<keyword evidence="4" id="KW-1185">Reference proteome</keyword>
<feature type="region of interest" description="Disordered" evidence="1">
    <location>
        <begin position="71"/>
        <end position="205"/>
    </location>
</feature>
<reference evidence="3" key="1">
    <citation type="submission" date="2023-11" db="EMBL/GenBank/DDBJ databases">
        <title>Genome assemblies of two species of porcelain crab, Petrolisthes cinctipes and Petrolisthes manimaculis (Anomura: Porcellanidae).</title>
        <authorList>
            <person name="Angst P."/>
        </authorList>
    </citation>
    <scope>NUCLEOTIDE SEQUENCE</scope>
    <source>
        <strain evidence="3">PB745_02</strain>
        <tissue evidence="3">Gill</tissue>
    </source>
</reference>
<evidence type="ECO:0000256" key="1">
    <source>
        <dbReference type="SAM" id="MobiDB-lite"/>
    </source>
</evidence>
<feature type="compositionally biased region" description="Low complexity" evidence="1">
    <location>
        <begin position="165"/>
        <end position="183"/>
    </location>
</feature>
<dbReference type="AlphaFoldDB" id="A0AAE1NFI0"/>
<feature type="signal peptide" evidence="2">
    <location>
        <begin position="1"/>
        <end position="24"/>
    </location>
</feature>